<dbReference type="Proteomes" id="UP000829291">
    <property type="component" value="Chromosome 6"/>
</dbReference>
<keyword evidence="6" id="KW-0819">tRNA processing</keyword>
<keyword evidence="9" id="KW-0378">Hydrolase</keyword>
<dbReference type="InterPro" id="IPR033495">
    <property type="entry name" value="MRPP3_PIN_dom"/>
</dbReference>
<dbReference type="InterPro" id="IPR011990">
    <property type="entry name" value="TPR-like_helical_dom_sf"/>
</dbReference>
<evidence type="ECO:0000256" key="14">
    <source>
        <dbReference type="ARBA" id="ARBA00044536"/>
    </source>
</evidence>
<comment type="similarity">
    <text evidence="4">Belongs to the PPR family. P subfamily.</text>
</comment>
<dbReference type="Gene3D" id="1.25.40.10">
    <property type="entry name" value="Tetratricopeptide repeat domain"/>
    <property type="match status" value="1"/>
</dbReference>
<evidence type="ECO:0000256" key="10">
    <source>
        <dbReference type="ARBA" id="ARBA00022833"/>
    </source>
</evidence>
<sequence length="673" mass="77176">MFPSFLHSRKLIQYKNNLFKKWAMYWKIFYTDYANVGIRTYQDCVANPLRSGLTLTTAWGVYYIKSHNPDKLSYLSAIINANNYFTLISSSVRNPSTSEYLRMINNSLSQGIVRYFSCGFFSIAWIDEYDDIVSVYKRQCRYLTISWMALPDTIMAFHKISVGTIMTLSRLMSTLGRKANNAGISKFENLAVLQTLKGQTSLSSDQWTNLRKEIMETDMPSVANAVDTTILQFCSHTENFELGKSCMKYLRENNYELNPALVGVYFKLLYRNKDTLTEDEKQEILSIYNDLRLKYPLLDATTAEYCVMVISLTEKWLDVIELLEMIKISCNAASRAYNAAISAAFNNGDSELGWKLLHDMVKIKRLPSSDAYIAYLNYCLQNFEKPQDRVQEIEKLFNFFTQYCLSPNEDVINQIATIFTKLGWVANTGTVDLSGTCCTCNHTLSPPSITDEEFSHLSKTVLEKGLVGQDAYKKSSPAEVRKLINFVNKTKPYDIVIDGLNVAYTNNKNMAGPRNLASLVRSCLDRNQIVLVLGRKHMLKWQREHITYIKNNSFLFLTDNLSSDDPFLLYATLVSGPKTNFVSSDLMRQHKFLMGDPMLEKIFKLWQMSHQCFVKFNKSGKLTFISPLKFSPTAQKGKRCWHIPYGCETDSLRESFEPPTAWLCLVESKSFCK</sequence>
<evidence type="ECO:0000256" key="7">
    <source>
        <dbReference type="ARBA" id="ARBA00022722"/>
    </source>
</evidence>
<dbReference type="Pfam" id="PF16953">
    <property type="entry name" value="PRORP"/>
    <property type="match status" value="1"/>
</dbReference>
<comment type="catalytic activity">
    <reaction evidence="1">
        <text>Endonucleolytic cleavage of RNA, removing 5'-extranucleotides from tRNA precursor.</text>
        <dbReference type="EC" id="3.1.26.5"/>
    </reaction>
</comment>
<keyword evidence="10" id="KW-0862">Zinc</keyword>
<evidence type="ECO:0000256" key="9">
    <source>
        <dbReference type="ARBA" id="ARBA00022801"/>
    </source>
</evidence>
<keyword evidence="17" id="KW-1185">Reference proteome</keyword>
<comment type="cofactor">
    <cofactor evidence="2">
        <name>Mg(2+)</name>
        <dbReference type="ChEBI" id="CHEBI:18420"/>
    </cofactor>
</comment>
<name>A0ABM3GG91_NEOLC</name>
<evidence type="ECO:0000256" key="5">
    <source>
        <dbReference type="ARBA" id="ARBA00012179"/>
    </source>
</evidence>
<evidence type="ECO:0000259" key="16">
    <source>
        <dbReference type="Pfam" id="PF16953"/>
    </source>
</evidence>
<evidence type="ECO:0000313" key="18">
    <source>
        <dbReference type="RefSeq" id="XP_046599285.1"/>
    </source>
</evidence>
<evidence type="ECO:0000256" key="8">
    <source>
        <dbReference type="ARBA" id="ARBA00022723"/>
    </source>
</evidence>
<dbReference type="GeneID" id="107218225"/>
<protein>
    <recommendedName>
        <fullName evidence="14">Mitochondrial ribonuclease P catalytic subunit</fullName>
        <ecNumber evidence="5">3.1.26.5</ecNumber>
    </recommendedName>
    <alternativeName>
        <fullName evidence="15">Mitochondrial ribonuclease P protein 3</fullName>
    </alternativeName>
</protein>
<dbReference type="InterPro" id="IPR019322">
    <property type="entry name" value="TIMM29"/>
</dbReference>
<evidence type="ECO:0000256" key="12">
    <source>
        <dbReference type="ARBA" id="ARBA00022946"/>
    </source>
</evidence>
<organism evidence="17 18">
    <name type="scientific">Neodiprion lecontei</name>
    <name type="common">Redheaded pine sawfly</name>
    <dbReference type="NCBI Taxonomy" id="441921"/>
    <lineage>
        <taxon>Eukaryota</taxon>
        <taxon>Metazoa</taxon>
        <taxon>Ecdysozoa</taxon>
        <taxon>Arthropoda</taxon>
        <taxon>Hexapoda</taxon>
        <taxon>Insecta</taxon>
        <taxon>Pterygota</taxon>
        <taxon>Neoptera</taxon>
        <taxon>Endopterygota</taxon>
        <taxon>Hymenoptera</taxon>
        <taxon>Tenthredinoidea</taxon>
        <taxon>Diprionidae</taxon>
        <taxon>Diprioninae</taxon>
        <taxon>Neodiprion</taxon>
    </lineage>
</organism>
<dbReference type="CDD" id="cd18718">
    <property type="entry name" value="PIN_PRORP"/>
    <property type="match status" value="1"/>
</dbReference>
<evidence type="ECO:0000256" key="1">
    <source>
        <dbReference type="ARBA" id="ARBA00000928"/>
    </source>
</evidence>
<evidence type="ECO:0000256" key="3">
    <source>
        <dbReference type="ARBA" id="ARBA00004173"/>
    </source>
</evidence>
<evidence type="ECO:0000256" key="4">
    <source>
        <dbReference type="ARBA" id="ARBA00007626"/>
    </source>
</evidence>
<evidence type="ECO:0000256" key="6">
    <source>
        <dbReference type="ARBA" id="ARBA00022694"/>
    </source>
</evidence>
<keyword evidence="8" id="KW-0479">Metal-binding</keyword>
<evidence type="ECO:0000256" key="13">
    <source>
        <dbReference type="ARBA" id="ARBA00023128"/>
    </source>
</evidence>
<evidence type="ECO:0000256" key="2">
    <source>
        <dbReference type="ARBA" id="ARBA00001946"/>
    </source>
</evidence>
<evidence type="ECO:0000256" key="15">
    <source>
        <dbReference type="ARBA" id="ARBA00044559"/>
    </source>
</evidence>
<proteinExistence type="inferred from homology"/>
<keyword evidence="11" id="KW-0460">Magnesium</keyword>
<comment type="subcellular location">
    <subcellularLocation>
        <location evidence="3">Mitochondrion</location>
    </subcellularLocation>
</comment>
<evidence type="ECO:0000256" key="11">
    <source>
        <dbReference type="ARBA" id="ARBA00022842"/>
    </source>
</evidence>
<gene>
    <name evidence="18" type="primary">LOC107218225</name>
</gene>
<dbReference type="RefSeq" id="XP_046599285.1">
    <property type="nucleotide sequence ID" value="XM_046743329.1"/>
</dbReference>
<reference evidence="18" key="1">
    <citation type="submission" date="2025-08" db="UniProtKB">
        <authorList>
            <consortium name="RefSeq"/>
        </authorList>
    </citation>
    <scope>IDENTIFICATION</scope>
    <source>
        <tissue evidence="18">Thorax and Abdomen</tissue>
    </source>
</reference>
<dbReference type="PANTHER" id="PTHR13547:SF1">
    <property type="entry name" value="MITOCHONDRIAL RIBONUCLEASE P CATALYTIC SUBUNIT"/>
    <property type="match status" value="1"/>
</dbReference>
<keyword evidence="12" id="KW-0809">Transit peptide</keyword>
<keyword evidence="7" id="KW-0540">Nuclease</keyword>
<keyword evidence="13" id="KW-0496">Mitochondrion</keyword>
<dbReference type="Pfam" id="PF10171">
    <property type="entry name" value="Tim29"/>
    <property type="match status" value="1"/>
</dbReference>
<dbReference type="InterPro" id="IPR031595">
    <property type="entry name" value="PRORP_C"/>
</dbReference>
<dbReference type="Gene3D" id="3.40.50.11980">
    <property type="match status" value="1"/>
</dbReference>
<feature type="domain" description="PRORP" evidence="16">
    <location>
        <begin position="432"/>
        <end position="664"/>
    </location>
</feature>
<evidence type="ECO:0000313" key="17">
    <source>
        <dbReference type="Proteomes" id="UP000829291"/>
    </source>
</evidence>
<dbReference type="EC" id="3.1.26.5" evidence="5"/>
<accession>A0ABM3GG91</accession>
<dbReference type="PANTHER" id="PTHR13547">
    <property type="match status" value="1"/>
</dbReference>